<protein>
    <submittedName>
        <fullName evidence="2">Uncharacterized protein</fullName>
    </submittedName>
</protein>
<sequence>MVPCWTLLEARIRNVTEESCSFWVALLQMGRSLPLCSPLSRRFDKTVLAPKEGDAPMKRCRSFLFRICLSLSLSALTDYLSFMFYRLEDEALSLMVVADIFLTCSSSVSERVG</sequence>
<comment type="caution">
    <text evidence="2">The sequence shown here is derived from an EMBL/GenBank/DDBJ whole genome shotgun (WGS) entry which is preliminary data.</text>
</comment>
<accession>A0ABQ9Y295</accession>
<keyword evidence="1" id="KW-0812">Transmembrane</keyword>
<dbReference type="Proteomes" id="UP001281761">
    <property type="component" value="Unassembled WGS sequence"/>
</dbReference>
<keyword evidence="3" id="KW-1185">Reference proteome</keyword>
<dbReference type="EMBL" id="JARBJD010000042">
    <property type="protein sequence ID" value="KAK2957861.1"/>
    <property type="molecule type" value="Genomic_DNA"/>
</dbReference>
<gene>
    <name evidence="2" type="ORF">BLNAU_7037</name>
</gene>
<name>A0ABQ9Y295_9EUKA</name>
<keyword evidence="1" id="KW-0472">Membrane</keyword>
<evidence type="ECO:0000313" key="2">
    <source>
        <dbReference type="EMBL" id="KAK2957861.1"/>
    </source>
</evidence>
<organism evidence="2 3">
    <name type="scientific">Blattamonas nauphoetae</name>
    <dbReference type="NCBI Taxonomy" id="2049346"/>
    <lineage>
        <taxon>Eukaryota</taxon>
        <taxon>Metamonada</taxon>
        <taxon>Preaxostyla</taxon>
        <taxon>Oxymonadida</taxon>
        <taxon>Blattamonas</taxon>
    </lineage>
</organism>
<feature type="transmembrane region" description="Helical" evidence="1">
    <location>
        <begin position="63"/>
        <end position="85"/>
    </location>
</feature>
<proteinExistence type="predicted"/>
<evidence type="ECO:0000313" key="3">
    <source>
        <dbReference type="Proteomes" id="UP001281761"/>
    </source>
</evidence>
<reference evidence="2 3" key="1">
    <citation type="journal article" date="2022" name="bioRxiv">
        <title>Genomics of Preaxostyla Flagellates Illuminates Evolutionary Transitions and the Path Towards Mitochondrial Loss.</title>
        <authorList>
            <person name="Novak L.V.F."/>
            <person name="Treitli S.C."/>
            <person name="Pyrih J."/>
            <person name="Halakuc P."/>
            <person name="Pipaliya S.V."/>
            <person name="Vacek V."/>
            <person name="Brzon O."/>
            <person name="Soukal P."/>
            <person name="Eme L."/>
            <person name="Dacks J.B."/>
            <person name="Karnkowska A."/>
            <person name="Elias M."/>
            <person name="Hampl V."/>
        </authorList>
    </citation>
    <scope>NUCLEOTIDE SEQUENCE [LARGE SCALE GENOMIC DNA]</scope>
    <source>
        <strain evidence="2">NAU3</strain>
        <tissue evidence="2">Gut</tissue>
    </source>
</reference>
<keyword evidence="1" id="KW-1133">Transmembrane helix</keyword>
<evidence type="ECO:0000256" key="1">
    <source>
        <dbReference type="SAM" id="Phobius"/>
    </source>
</evidence>